<evidence type="ECO:0000313" key="4">
    <source>
        <dbReference type="Proteomes" id="UP001500603"/>
    </source>
</evidence>
<comment type="caution">
    <text evidence="3">The sequence shown here is derived from an EMBL/GenBank/DDBJ whole genome shotgun (WGS) entry which is preliminary data.</text>
</comment>
<evidence type="ECO:0000256" key="2">
    <source>
        <dbReference type="SAM" id="Phobius"/>
    </source>
</evidence>
<organism evidence="3 4">
    <name type="scientific">Nocardia callitridis</name>
    <dbReference type="NCBI Taxonomy" id="648753"/>
    <lineage>
        <taxon>Bacteria</taxon>
        <taxon>Bacillati</taxon>
        <taxon>Actinomycetota</taxon>
        <taxon>Actinomycetes</taxon>
        <taxon>Mycobacteriales</taxon>
        <taxon>Nocardiaceae</taxon>
        <taxon>Nocardia</taxon>
    </lineage>
</organism>
<feature type="transmembrane region" description="Helical" evidence="2">
    <location>
        <begin position="59"/>
        <end position="76"/>
    </location>
</feature>
<accession>A0ABP9L172</accession>
<gene>
    <name evidence="3" type="ORF">GCM10023318_56980</name>
</gene>
<keyword evidence="4" id="KW-1185">Reference proteome</keyword>
<proteinExistence type="predicted"/>
<reference evidence="4" key="1">
    <citation type="journal article" date="2019" name="Int. J. Syst. Evol. Microbiol.">
        <title>The Global Catalogue of Microorganisms (GCM) 10K type strain sequencing project: providing services to taxonomists for standard genome sequencing and annotation.</title>
        <authorList>
            <consortium name="The Broad Institute Genomics Platform"/>
            <consortium name="The Broad Institute Genome Sequencing Center for Infectious Disease"/>
            <person name="Wu L."/>
            <person name="Ma J."/>
        </authorList>
    </citation>
    <scope>NUCLEOTIDE SEQUENCE [LARGE SCALE GENOMIC DNA]</scope>
    <source>
        <strain evidence="4">JCM 18298</strain>
    </source>
</reference>
<dbReference type="Proteomes" id="UP001500603">
    <property type="component" value="Unassembled WGS sequence"/>
</dbReference>
<dbReference type="RefSeq" id="WP_345499360.1">
    <property type="nucleotide sequence ID" value="NZ_BAABJM010000008.1"/>
</dbReference>
<keyword evidence="2" id="KW-1133">Transmembrane helix</keyword>
<dbReference type="EMBL" id="BAABJM010000008">
    <property type="protein sequence ID" value="GAA5067625.1"/>
    <property type="molecule type" value="Genomic_DNA"/>
</dbReference>
<feature type="transmembrane region" description="Helical" evidence="2">
    <location>
        <begin position="29"/>
        <end position="47"/>
    </location>
</feature>
<name>A0ABP9L172_9NOCA</name>
<keyword evidence="2" id="KW-0812">Transmembrane</keyword>
<sequence>MAKNQTPEPDTESTTDPTEKPSCGGGPSFSLLIVGLLALAVAAWAFIGPHALPTTSIPLGWVAVIAAVVIGALLVLSPRRR</sequence>
<evidence type="ECO:0000256" key="1">
    <source>
        <dbReference type="SAM" id="MobiDB-lite"/>
    </source>
</evidence>
<protein>
    <submittedName>
        <fullName evidence="3">Uncharacterized protein</fullName>
    </submittedName>
</protein>
<keyword evidence="2" id="KW-0472">Membrane</keyword>
<evidence type="ECO:0000313" key="3">
    <source>
        <dbReference type="EMBL" id="GAA5067625.1"/>
    </source>
</evidence>
<feature type="region of interest" description="Disordered" evidence="1">
    <location>
        <begin position="1"/>
        <end position="23"/>
    </location>
</feature>